<feature type="transmembrane region" description="Helical" evidence="3">
    <location>
        <begin position="448"/>
        <end position="468"/>
    </location>
</feature>
<proteinExistence type="predicted"/>
<feature type="coiled-coil region" evidence="2">
    <location>
        <begin position="319"/>
        <end position="346"/>
    </location>
</feature>
<dbReference type="Gene3D" id="3.30.40.10">
    <property type="entry name" value="Zinc/RING finger domain, C3HC4 (zinc finger)"/>
    <property type="match status" value="1"/>
</dbReference>
<dbReference type="SUPFAM" id="SSF57850">
    <property type="entry name" value="RING/U-box"/>
    <property type="match status" value="1"/>
</dbReference>
<keyword evidence="1" id="KW-0863">Zinc-finger</keyword>
<comment type="caution">
    <text evidence="5">The sequence shown here is derived from an EMBL/GenBank/DDBJ whole genome shotgun (WGS) entry which is preliminary data.</text>
</comment>
<keyword evidence="3 5" id="KW-0812">Transmembrane</keyword>
<name>A0AA86NHN0_9EUKA</name>
<evidence type="ECO:0000313" key="5">
    <source>
        <dbReference type="EMBL" id="CAI9919199.1"/>
    </source>
</evidence>
<evidence type="ECO:0000256" key="1">
    <source>
        <dbReference type="PROSITE-ProRule" id="PRU00175"/>
    </source>
</evidence>
<sequence>MWNSSLQLYFDQIQYKKYRQLTNNKIPLNQKVQIIQNLQNTIQQDSIPDLIVKWCLNSYPKQFLYDYVPYIYNQTFKCNLCQEIFTKHLRMRSCNHIVCESCCQKQDWAKLQCAVCNQDLFDIDFDPKILQQMLNSDVRCINYNRVVDVPISVNVPVKDNIDDKQFVPDLKKIINKFNNNQIPICYLNQMRQNQLETVNEEILEQIDGRNHLISFYEFEPKHVQVQINKCYHSCKYKDLQQHLIKCEHTYKQCTFCDFLHYSQVVQMHQISCPQRIVACPICYQPGIEFCHYEQHVLTCVNDLNQLVKNPTLSPHLYSDVDLQLKITQLENTVDKLSKNLIQWDALLQKEVLEYAIISEQNKLKPPTKLQQFLSKFYFSHLPLFVVTSTLLTVLLLDVIIQICSYKTVRIISLILLIVQLFNISYFMLYSVQYFTSKQFQQSSIQFMFQSYFAHILWFAGIYSNLLIFDTEQFSGLVGESSQAIFVDLVYFSSCVSSKIGLGDVAGAKKTFSQIIITIHIFYSSFIVFVLFRGISFFVKTKNFQIAEIKKKKVALVLALE</sequence>
<dbReference type="GO" id="GO:0008270">
    <property type="term" value="F:zinc ion binding"/>
    <property type="evidence" value="ECO:0007669"/>
    <property type="project" value="UniProtKB-KW"/>
</dbReference>
<dbReference type="EMBL" id="CATOUU010000171">
    <property type="protein sequence ID" value="CAI9919199.1"/>
    <property type="molecule type" value="Genomic_DNA"/>
</dbReference>
<gene>
    <name evidence="6" type="ORF">HINF_LOCUS4408</name>
    <name evidence="5" type="ORF">HINF_LOCUS6844</name>
</gene>
<protein>
    <submittedName>
        <fullName evidence="5">Transmembrane domain-containing protein</fullName>
    </submittedName>
    <submittedName>
        <fullName evidence="6">Transmembrane_domain-containing protein</fullName>
    </submittedName>
</protein>
<evidence type="ECO:0000313" key="6">
    <source>
        <dbReference type="EMBL" id="CAL5977656.1"/>
    </source>
</evidence>
<dbReference type="InterPro" id="IPR013083">
    <property type="entry name" value="Znf_RING/FYVE/PHD"/>
</dbReference>
<reference evidence="5" key="1">
    <citation type="submission" date="2023-06" db="EMBL/GenBank/DDBJ databases">
        <authorList>
            <person name="Kurt Z."/>
        </authorList>
    </citation>
    <scope>NUCLEOTIDE SEQUENCE</scope>
</reference>
<keyword evidence="7" id="KW-1185">Reference proteome</keyword>
<evidence type="ECO:0000259" key="4">
    <source>
        <dbReference type="PROSITE" id="PS50089"/>
    </source>
</evidence>
<keyword evidence="1" id="KW-0479">Metal-binding</keyword>
<feature type="transmembrane region" description="Helical" evidence="3">
    <location>
        <begin position="376"/>
        <end position="396"/>
    </location>
</feature>
<feature type="transmembrane region" description="Helical" evidence="3">
    <location>
        <begin position="511"/>
        <end position="531"/>
    </location>
</feature>
<organism evidence="5">
    <name type="scientific">Hexamita inflata</name>
    <dbReference type="NCBI Taxonomy" id="28002"/>
    <lineage>
        <taxon>Eukaryota</taxon>
        <taxon>Metamonada</taxon>
        <taxon>Diplomonadida</taxon>
        <taxon>Hexamitidae</taxon>
        <taxon>Hexamitinae</taxon>
        <taxon>Hexamita</taxon>
    </lineage>
</organism>
<keyword evidence="3" id="KW-1133">Transmembrane helix</keyword>
<keyword evidence="2" id="KW-0175">Coiled coil</keyword>
<reference evidence="6 7" key="2">
    <citation type="submission" date="2024-07" db="EMBL/GenBank/DDBJ databases">
        <authorList>
            <person name="Akdeniz Z."/>
        </authorList>
    </citation>
    <scope>NUCLEOTIDE SEQUENCE [LARGE SCALE GENOMIC DNA]</scope>
</reference>
<keyword evidence="3" id="KW-0472">Membrane</keyword>
<feature type="transmembrane region" description="Helical" evidence="3">
    <location>
        <begin position="408"/>
        <end position="428"/>
    </location>
</feature>
<dbReference type="PROSITE" id="PS50089">
    <property type="entry name" value="ZF_RING_2"/>
    <property type="match status" value="1"/>
</dbReference>
<dbReference type="EMBL" id="CAXDID020000008">
    <property type="protein sequence ID" value="CAL5977656.1"/>
    <property type="molecule type" value="Genomic_DNA"/>
</dbReference>
<evidence type="ECO:0000256" key="2">
    <source>
        <dbReference type="SAM" id="Coils"/>
    </source>
</evidence>
<dbReference type="Proteomes" id="UP001642409">
    <property type="component" value="Unassembled WGS sequence"/>
</dbReference>
<accession>A0AA86NHN0</accession>
<evidence type="ECO:0000256" key="3">
    <source>
        <dbReference type="SAM" id="Phobius"/>
    </source>
</evidence>
<feature type="domain" description="RING-type" evidence="4">
    <location>
        <begin position="78"/>
        <end position="117"/>
    </location>
</feature>
<dbReference type="InterPro" id="IPR001841">
    <property type="entry name" value="Znf_RING"/>
</dbReference>
<evidence type="ECO:0000313" key="7">
    <source>
        <dbReference type="Proteomes" id="UP001642409"/>
    </source>
</evidence>
<keyword evidence="1" id="KW-0862">Zinc</keyword>
<dbReference type="AlphaFoldDB" id="A0AA86NHN0"/>